<reference evidence="1 2" key="1">
    <citation type="submission" date="2024-12" db="EMBL/GenBank/DDBJ databases">
        <title>Forecasting of Potato common scab and diversities of Pathogenic streptomyces spp. in china.</title>
        <authorList>
            <person name="Handique U."/>
            <person name="Wu J."/>
        </authorList>
    </citation>
    <scope>NUCLEOTIDE SEQUENCE [LARGE SCALE GENOMIC DNA]</scope>
    <source>
        <strain evidence="1 2">ZRIMU1585</strain>
    </source>
</reference>
<keyword evidence="2" id="KW-1185">Reference proteome</keyword>
<evidence type="ECO:0000313" key="2">
    <source>
        <dbReference type="Proteomes" id="UP001631993"/>
    </source>
</evidence>
<organism evidence="1 2">
    <name type="scientific">Streptomyces galilaeus</name>
    <dbReference type="NCBI Taxonomy" id="33899"/>
    <lineage>
        <taxon>Bacteria</taxon>
        <taxon>Bacillati</taxon>
        <taxon>Actinomycetota</taxon>
        <taxon>Actinomycetes</taxon>
        <taxon>Kitasatosporales</taxon>
        <taxon>Streptomycetaceae</taxon>
        <taxon>Streptomyces</taxon>
    </lineage>
</organism>
<sequence length="40" mass="4193">MDHISTATAFPQHPAALSLEIPALPGGYLHVGAGPRREGR</sequence>
<gene>
    <name evidence="1" type="ORF">ACKI1S_26750</name>
</gene>
<comment type="caution">
    <text evidence="1">The sequence shown here is derived from an EMBL/GenBank/DDBJ whole genome shotgun (WGS) entry which is preliminary data.</text>
</comment>
<proteinExistence type="predicted"/>
<dbReference type="Proteomes" id="UP001631993">
    <property type="component" value="Unassembled WGS sequence"/>
</dbReference>
<name>A0ABW9INV5_STRGJ</name>
<dbReference type="RefSeq" id="WP_365266898.1">
    <property type="nucleotide sequence ID" value="NZ_JBJVMW010000010.1"/>
</dbReference>
<protein>
    <submittedName>
        <fullName evidence="1">Uncharacterized protein</fullName>
    </submittedName>
</protein>
<accession>A0ABW9INV5</accession>
<dbReference type="EMBL" id="JBJVNE010000014">
    <property type="protein sequence ID" value="MFM9649733.1"/>
    <property type="molecule type" value="Genomic_DNA"/>
</dbReference>
<evidence type="ECO:0000313" key="1">
    <source>
        <dbReference type="EMBL" id="MFM9649733.1"/>
    </source>
</evidence>